<dbReference type="EMBL" id="VSRR010091303">
    <property type="protein sequence ID" value="MPC92441.1"/>
    <property type="molecule type" value="Genomic_DNA"/>
</dbReference>
<dbReference type="AlphaFoldDB" id="A0A5B7J3L3"/>
<proteinExistence type="predicted"/>
<keyword evidence="3" id="KW-1185">Reference proteome</keyword>
<organism evidence="2 3">
    <name type="scientific">Portunus trituberculatus</name>
    <name type="common">Swimming crab</name>
    <name type="synonym">Neptunus trituberculatus</name>
    <dbReference type="NCBI Taxonomy" id="210409"/>
    <lineage>
        <taxon>Eukaryota</taxon>
        <taxon>Metazoa</taxon>
        <taxon>Ecdysozoa</taxon>
        <taxon>Arthropoda</taxon>
        <taxon>Crustacea</taxon>
        <taxon>Multicrustacea</taxon>
        <taxon>Malacostraca</taxon>
        <taxon>Eumalacostraca</taxon>
        <taxon>Eucarida</taxon>
        <taxon>Decapoda</taxon>
        <taxon>Pleocyemata</taxon>
        <taxon>Brachyura</taxon>
        <taxon>Eubrachyura</taxon>
        <taxon>Portunoidea</taxon>
        <taxon>Portunidae</taxon>
        <taxon>Portuninae</taxon>
        <taxon>Portunus</taxon>
    </lineage>
</organism>
<evidence type="ECO:0000313" key="2">
    <source>
        <dbReference type="EMBL" id="MPC92441.1"/>
    </source>
</evidence>
<feature type="region of interest" description="Disordered" evidence="1">
    <location>
        <begin position="63"/>
        <end position="95"/>
    </location>
</feature>
<accession>A0A5B7J3L3</accession>
<name>A0A5B7J3L3_PORTR</name>
<protein>
    <submittedName>
        <fullName evidence="2">Uncharacterized protein</fullName>
    </submittedName>
</protein>
<evidence type="ECO:0000256" key="1">
    <source>
        <dbReference type="SAM" id="MobiDB-lite"/>
    </source>
</evidence>
<sequence>MFSLKLLKLGVLGEGIDDDKGRTCSRYLPQPPLPGWPACTLWAPSATQGSALLGWLGGTTTTSLREKNLGPQGPGLQSLPSYPGDSPAAKVEPGLVPTPILPASHHTSVVWCHGSCSTDLHYTSCLLPPPPPPPHSVPLRS</sequence>
<dbReference type="Proteomes" id="UP000324222">
    <property type="component" value="Unassembled WGS sequence"/>
</dbReference>
<evidence type="ECO:0000313" key="3">
    <source>
        <dbReference type="Proteomes" id="UP000324222"/>
    </source>
</evidence>
<gene>
    <name evidence="2" type="ORF">E2C01_087530</name>
</gene>
<reference evidence="2 3" key="1">
    <citation type="submission" date="2019-05" db="EMBL/GenBank/DDBJ databases">
        <title>Another draft genome of Portunus trituberculatus and its Hox gene families provides insights of decapod evolution.</title>
        <authorList>
            <person name="Jeong J.-H."/>
            <person name="Song I."/>
            <person name="Kim S."/>
            <person name="Choi T."/>
            <person name="Kim D."/>
            <person name="Ryu S."/>
            <person name="Kim W."/>
        </authorList>
    </citation>
    <scope>NUCLEOTIDE SEQUENCE [LARGE SCALE GENOMIC DNA]</scope>
    <source>
        <tissue evidence="2">Muscle</tissue>
    </source>
</reference>
<comment type="caution">
    <text evidence="2">The sequence shown here is derived from an EMBL/GenBank/DDBJ whole genome shotgun (WGS) entry which is preliminary data.</text>
</comment>